<comment type="caution">
    <text evidence="3">The sequence shown here is derived from an EMBL/GenBank/DDBJ whole genome shotgun (WGS) entry which is preliminary data.</text>
</comment>
<keyword evidence="4" id="KW-1185">Reference proteome</keyword>
<organism evidence="3 4">
    <name type="scientific">Amycolatopsis antarctica</name>
    <dbReference type="NCBI Taxonomy" id="1854586"/>
    <lineage>
        <taxon>Bacteria</taxon>
        <taxon>Bacillati</taxon>
        <taxon>Actinomycetota</taxon>
        <taxon>Actinomycetes</taxon>
        <taxon>Pseudonocardiales</taxon>
        <taxon>Pseudonocardiaceae</taxon>
        <taxon>Amycolatopsis</taxon>
    </lineage>
</organism>
<dbReference type="InParanoid" id="A0A263D1I0"/>
<accession>A0A263D1I0</accession>
<reference evidence="3 4" key="1">
    <citation type="submission" date="2017-07" db="EMBL/GenBank/DDBJ databases">
        <title>Amycolatopsis antarcticus sp. nov., isolated from the surface of an Antarcticus brown macroalga.</title>
        <authorList>
            <person name="Wang J."/>
            <person name="Leiva S."/>
            <person name="Huang J."/>
            <person name="Huang Y."/>
        </authorList>
    </citation>
    <scope>NUCLEOTIDE SEQUENCE [LARGE SCALE GENOMIC DNA]</scope>
    <source>
        <strain evidence="3 4">AU-G6</strain>
    </source>
</reference>
<feature type="region of interest" description="Disordered" evidence="1">
    <location>
        <begin position="1"/>
        <end position="31"/>
    </location>
</feature>
<protein>
    <submittedName>
        <fullName evidence="3">Uncharacterized protein</fullName>
    </submittedName>
</protein>
<sequence>MSNEEVADTNRRMDDGSRGGDSPGEPDLVSPVFVDARGRRRIWVRLSGGAASVGAAAFIAVAALLLTQAPVHLLPDTGGDRPERADAEPRIVEEAPLLDRAPVRVRADEVVPPEREPATGVPSGRRAPAAGVPAAAVRAPQAQVAALSGPAPAPTPRVAAMLASVVAAPAPPTPAAPVAGEPPVPPATPMPAPEPVPEPEPTSVVPEPPGTVDPPAETVQPAADPAATP</sequence>
<feature type="region of interest" description="Disordered" evidence="1">
    <location>
        <begin position="169"/>
        <end position="229"/>
    </location>
</feature>
<keyword evidence="2" id="KW-0812">Transmembrane</keyword>
<name>A0A263D1I0_9PSEU</name>
<evidence type="ECO:0000256" key="2">
    <source>
        <dbReference type="SAM" id="Phobius"/>
    </source>
</evidence>
<feature type="compositionally biased region" description="Pro residues" evidence="1">
    <location>
        <begin position="169"/>
        <end position="212"/>
    </location>
</feature>
<keyword evidence="2" id="KW-1133">Transmembrane helix</keyword>
<dbReference type="Proteomes" id="UP000242444">
    <property type="component" value="Unassembled WGS sequence"/>
</dbReference>
<dbReference type="EMBL" id="NKYE01000008">
    <property type="protein sequence ID" value="OZM72292.1"/>
    <property type="molecule type" value="Genomic_DNA"/>
</dbReference>
<evidence type="ECO:0000256" key="1">
    <source>
        <dbReference type="SAM" id="MobiDB-lite"/>
    </source>
</evidence>
<keyword evidence="2" id="KW-0472">Membrane</keyword>
<feature type="compositionally biased region" description="Basic and acidic residues" evidence="1">
    <location>
        <begin position="8"/>
        <end position="18"/>
    </location>
</feature>
<dbReference type="RefSeq" id="WP_094863390.1">
    <property type="nucleotide sequence ID" value="NZ_NKYE01000008.1"/>
</dbReference>
<evidence type="ECO:0000313" key="4">
    <source>
        <dbReference type="Proteomes" id="UP000242444"/>
    </source>
</evidence>
<feature type="transmembrane region" description="Helical" evidence="2">
    <location>
        <begin position="42"/>
        <end position="66"/>
    </location>
</feature>
<gene>
    <name evidence="3" type="ORF">CFN78_14855</name>
</gene>
<dbReference type="AlphaFoldDB" id="A0A263D1I0"/>
<evidence type="ECO:0000313" key="3">
    <source>
        <dbReference type="EMBL" id="OZM72292.1"/>
    </source>
</evidence>
<proteinExistence type="predicted"/>